<comment type="caution">
    <text evidence="2">The sequence shown here is derived from an EMBL/GenBank/DDBJ whole genome shotgun (WGS) entry which is preliminary data.</text>
</comment>
<dbReference type="SUPFAM" id="SSF53335">
    <property type="entry name" value="S-adenosyl-L-methionine-dependent methyltransferases"/>
    <property type="match status" value="1"/>
</dbReference>
<dbReference type="Proteomes" id="UP000292003">
    <property type="component" value="Unassembled WGS sequence"/>
</dbReference>
<dbReference type="InterPro" id="IPR013216">
    <property type="entry name" value="Methyltransf_11"/>
</dbReference>
<reference evidence="2 3" key="1">
    <citation type="submission" date="2019-02" db="EMBL/GenBank/DDBJ databases">
        <title>Draft genome sequence of Amycolatopsis sp. 8-3EHSu isolated from roots of Suaeda maritima.</title>
        <authorList>
            <person name="Duangmal K."/>
            <person name="Chantavorakit T."/>
        </authorList>
    </citation>
    <scope>NUCLEOTIDE SEQUENCE [LARGE SCALE GENOMIC DNA]</scope>
    <source>
        <strain evidence="2 3">8-3EHSu</strain>
    </source>
</reference>
<dbReference type="GO" id="GO:0032259">
    <property type="term" value="P:methylation"/>
    <property type="evidence" value="ECO:0007669"/>
    <property type="project" value="UniProtKB-KW"/>
</dbReference>
<dbReference type="RefSeq" id="WP_130476907.1">
    <property type="nucleotide sequence ID" value="NZ_SFCC01000009.1"/>
</dbReference>
<accession>A0A4Q7J5U3</accession>
<dbReference type="PANTHER" id="PTHR43591">
    <property type="entry name" value="METHYLTRANSFERASE"/>
    <property type="match status" value="1"/>
</dbReference>
<sequence length="251" mass="26675">MDSMERLRALLDQDRVRGPGDDSAGYLDLLPPDTRRPRNLAQAAMHNPLLAAVYQRWWRPAGAMLLGGGLPGGDGEARLARQALRLGGEQTVLDVACGPGNFTRGFGEALSGSGFAVGLDVSPPMLARAVRDNAHERVGYLRADARELPFADGTFDAVCCFAALYLVPEPFRVLDELMRVLAPGGRIALLTSVHAGPAPLHAVEDRIATLAGGRMFGRDEITGVLRDAGLVDVDQRVSGLAQFVSAGRVPA</sequence>
<evidence type="ECO:0000313" key="3">
    <source>
        <dbReference type="Proteomes" id="UP000292003"/>
    </source>
</evidence>
<dbReference type="CDD" id="cd02440">
    <property type="entry name" value="AdoMet_MTases"/>
    <property type="match status" value="1"/>
</dbReference>
<dbReference type="GO" id="GO:0008757">
    <property type="term" value="F:S-adenosylmethionine-dependent methyltransferase activity"/>
    <property type="evidence" value="ECO:0007669"/>
    <property type="project" value="InterPro"/>
</dbReference>
<keyword evidence="2" id="KW-0489">Methyltransferase</keyword>
<dbReference type="EMBL" id="SFCC01000009">
    <property type="protein sequence ID" value="RZQ62479.1"/>
    <property type="molecule type" value="Genomic_DNA"/>
</dbReference>
<gene>
    <name evidence="2" type="ORF">EWH70_19705</name>
</gene>
<evidence type="ECO:0000313" key="2">
    <source>
        <dbReference type="EMBL" id="RZQ62479.1"/>
    </source>
</evidence>
<proteinExistence type="predicted"/>
<evidence type="ECO:0000259" key="1">
    <source>
        <dbReference type="Pfam" id="PF08241"/>
    </source>
</evidence>
<dbReference type="AlphaFoldDB" id="A0A4Q7J5U3"/>
<protein>
    <submittedName>
        <fullName evidence="2">Class I SAM-dependent methyltransferase</fullName>
    </submittedName>
</protein>
<organism evidence="2 3">
    <name type="scientific">Amycolatopsis suaedae</name>
    <dbReference type="NCBI Taxonomy" id="2510978"/>
    <lineage>
        <taxon>Bacteria</taxon>
        <taxon>Bacillati</taxon>
        <taxon>Actinomycetota</taxon>
        <taxon>Actinomycetes</taxon>
        <taxon>Pseudonocardiales</taxon>
        <taxon>Pseudonocardiaceae</taxon>
        <taxon>Amycolatopsis</taxon>
    </lineage>
</organism>
<keyword evidence="3" id="KW-1185">Reference proteome</keyword>
<feature type="domain" description="Methyltransferase type 11" evidence="1">
    <location>
        <begin position="93"/>
        <end position="188"/>
    </location>
</feature>
<name>A0A4Q7J5U3_9PSEU</name>
<keyword evidence="2" id="KW-0808">Transferase</keyword>
<dbReference type="PANTHER" id="PTHR43591:SF99">
    <property type="entry name" value="OS06G0646000 PROTEIN"/>
    <property type="match status" value="1"/>
</dbReference>
<dbReference type="Gene3D" id="3.40.50.150">
    <property type="entry name" value="Vaccinia Virus protein VP39"/>
    <property type="match status" value="1"/>
</dbReference>
<dbReference type="InterPro" id="IPR029063">
    <property type="entry name" value="SAM-dependent_MTases_sf"/>
</dbReference>
<dbReference type="Pfam" id="PF08241">
    <property type="entry name" value="Methyltransf_11"/>
    <property type="match status" value="1"/>
</dbReference>
<dbReference type="OrthoDB" id="3763870at2"/>